<gene>
    <name evidence="1" type="ORF">N1496_07235</name>
</gene>
<organism evidence="1 2">
    <name type="scientific">Streptococcus didelphis</name>
    <dbReference type="NCBI Taxonomy" id="102886"/>
    <lineage>
        <taxon>Bacteria</taxon>
        <taxon>Bacillati</taxon>
        <taxon>Bacillota</taxon>
        <taxon>Bacilli</taxon>
        <taxon>Lactobacillales</taxon>
        <taxon>Streptococcaceae</taxon>
        <taxon>Streptococcus</taxon>
    </lineage>
</organism>
<name>A0ABY9LG15_9STRE</name>
<accession>A0ABY9LG15</accession>
<reference evidence="2" key="1">
    <citation type="submission" date="2022-10" db="EMBL/GenBank/DDBJ databases">
        <title>Streptococcus didelphis as causative of fatal infections in opossums (Didelphis albiventris).</title>
        <authorList>
            <person name="Breyer G.M."/>
            <person name="Da Silva M.E.R.J."/>
            <person name="Siqueira F.M."/>
        </authorList>
    </citation>
    <scope>NUCLEOTIDE SEQUENCE [LARGE SCALE GENOMIC DNA]</scope>
    <source>
        <strain evidence="2">LBVP101/21</strain>
    </source>
</reference>
<keyword evidence="2" id="KW-1185">Reference proteome</keyword>
<dbReference type="Proteomes" id="UP001238096">
    <property type="component" value="Chromosome"/>
</dbReference>
<proteinExistence type="predicted"/>
<sequence length="158" mass="18865">MILFTTKKHFQDIFKLLNVSAEALNIRLIEWLNYYSDAPKSYLETICLQYLTRTNEENIRLEIEKFKDYIETNYINLNIDPILQFSYYISKSNFVSNVQIPNLADIKIQNKIKQKFPNIKIWAYYNKGMTLWYAWNSNTITDKQAKEIAKIKLLLMTT</sequence>
<evidence type="ECO:0000313" key="2">
    <source>
        <dbReference type="Proteomes" id="UP001238096"/>
    </source>
</evidence>
<evidence type="ECO:0000313" key="1">
    <source>
        <dbReference type="EMBL" id="WMB27841.1"/>
    </source>
</evidence>
<dbReference type="RefSeq" id="WP_306675776.1">
    <property type="nucleotide sequence ID" value="NZ_CP110509.1"/>
</dbReference>
<dbReference type="EMBL" id="CP110509">
    <property type="protein sequence ID" value="WMB27841.1"/>
    <property type="molecule type" value="Genomic_DNA"/>
</dbReference>
<protein>
    <submittedName>
        <fullName evidence="1">Uncharacterized protein</fullName>
    </submittedName>
</protein>